<sequence>MKIAQLTHHTSATIFSINHWLPATLLPSKQLHPTVPVVLQKPGLHSRGCPMSCGKNGFNHRDRLHRLLIPRQKGTSARSARKRPLHSKSRSYRSTIEIAINFISM</sequence>
<organism evidence="2 3">
    <name type="scientific">Cuscuta europaea</name>
    <name type="common">European dodder</name>
    <dbReference type="NCBI Taxonomy" id="41803"/>
    <lineage>
        <taxon>Eukaryota</taxon>
        <taxon>Viridiplantae</taxon>
        <taxon>Streptophyta</taxon>
        <taxon>Embryophyta</taxon>
        <taxon>Tracheophyta</taxon>
        <taxon>Spermatophyta</taxon>
        <taxon>Magnoliopsida</taxon>
        <taxon>eudicotyledons</taxon>
        <taxon>Gunneridae</taxon>
        <taxon>Pentapetalae</taxon>
        <taxon>asterids</taxon>
        <taxon>lamiids</taxon>
        <taxon>Solanales</taxon>
        <taxon>Convolvulaceae</taxon>
        <taxon>Cuscuteae</taxon>
        <taxon>Cuscuta</taxon>
        <taxon>Cuscuta subgen. Cuscuta</taxon>
    </lineage>
</organism>
<keyword evidence="3" id="KW-1185">Reference proteome</keyword>
<dbReference type="EMBL" id="CAMAPE010000027">
    <property type="protein sequence ID" value="CAH9091314.1"/>
    <property type="molecule type" value="Genomic_DNA"/>
</dbReference>
<evidence type="ECO:0000256" key="1">
    <source>
        <dbReference type="SAM" id="MobiDB-lite"/>
    </source>
</evidence>
<feature type="compositionally biased region" description="Basic residues" evidence="1">
    <location>
        <begin position="79"/>
        <end position="90"/>
    </location>
</feature>
<accession>A0A9P0Z8V5</accession>
<reference evidence="2" key="1">
    <citation type="submission" date="2022-07" db="EMBL/GenBank/DDBJ databases">
        <authorList>
            <person name="Macas J."/>
            <person name="Novak P."/>
            <person name="Neumann P."/>
        </authorList>
    </citation>
    <scope>NUCLEOTIDE SEQUENCE</scope>
</reference>
<dbReference type="AlphaFoldDB" id="A0A9P0Z8V5"/>
<proteinExistence type="predicted"/>
<protein>
    <submittedName>
        <fullName evidence="2">Uncharacterized protein</fullName>
    </submittedName>
</protein>
<evidence type="ECO:0000313" key="3">
    <source>
        <dbReference type="Proteomes" id="UP001152484"/>
    </source>
</evidence>
<comment type="caution">
    <text evidence="2">The sequence shown here is derived from an EMBL/GenBank/DDBJ whole genome shotgun (WGS) entry which is preliminary data.</text>
</comment>
<gene>
    <name evidence="2" type="ORF">CEURO_LOCUS11497</name>
</gene>
<feature type="region of interest" description="Disordered" evidence="1">
    <location>
        <begin position="71"/>
        <end position="90"/>
    </location>
</feature>
<evidence type="ECO:0000313" key="2">
    <source>
        <dbReference type="EMBL" id="CAH9091314.1"/>
    </source>
</evidence>
<dbReference type="Proteomes" id="UP001152484">
    <property type="component" value="Unassembled WGS sequence"/>
</dbReference>
<name>A0A9P0Z8V5_CUSEU</name>